<gene>
    <name evidence="1" type="ORF">ARMOST_19837</name>
</gene>
<sequence>MDRKEWLSRYPHVSRGIFPDYEWVKFPEVTLSAPTGTGQMASVPVLKQRTYIGKRPVIPSTLADTPCSDLSIRGLLEKFNIILNTSYTLSTPWVYSVLGDCILKNFDFGTAYAYLRPFWCSNLATMKGP</sequence>
<keyword evidence="2" id="KW-1185">Reference proteome</keyword>
<name>A0A284S5P5_ARMOS</name>
<reference evidence="2" key="1">
    <citation type="journal article" date="2017" name="Nat. Ecol. Evol.">
        <title>Genome expansion and lineage-specific genetic innovations in the forest pathogenic fungi Armillaria.</title>
        <authorList>
            <person name="Sipos G."/>
            <person name="Prasanna A.N."/>
            <person name="Walter M.C."/>
            <person name="O'Connor E."/>
            <person name="Balint B."/>
            <person name="Krizsan K."/>
            <person name="Kiss B."/>
            <person name="Hess J."/>
            <person name="Varga T."/>
            <person name="Slot J."/>
            <person name="Riley R."/>
            <person name="Boka B."/>
            <person name="Rigling D."/>
            <person name="Barry K."/>
            <person name="Lee J."/>
            <person name="Mihaltcheva S."/>
            <person name="LaButti K."/>
            <person name="Lipzen A."/>
            <person name="Waldron R."/>
            <person name="Moloney N.M."/>
            <person name="Sperisen C."/>
            <person name="Kredics L."/>
            <person name="Vagvoelgyi C."/>
            <person name="Patrignani A."/>
            <person name="Fitzpatrick D."/>
            <person name="Nagy I."/>
            <person name="Doyle S."/>
            <person name="Anderson J.B."/>
            <person name="Grigoriev I.V."/>
            <person name="Gueldener U."/>
            <person name="Muensterkoetter M."/>
            <person name="Nagy L.G."/>
        </authorList>
    </citation>
    <scope>NUCLEOTIDE SEQUENCE [LARGE SCALE GENOMIC DNA]</scope>
    <source>
        <strain evidence="2">C18/9</strain>
    </source>
</reference>
<evidence type="ECO:0000313" key="1">
    <source>
        <dbReference type="EMBL" id="SJL16317.1"/>
    </source>
</evidence>
<evidence type="ECO:0000313" key="2">
    <source>
        <dbReference type="Proteomes" id="UP000219338"/>
    </source>
</evidence>
<proteinExistence type="predicted"/>
<accession>A0A284S5P5</accession>
<dbReference type="OrthoDB" id="2821461at2759"/>
<dbReference type="AlphaFoldDB" id="A0A284S5P5"/>
<dbReference type="Proteomes" id="UP000219338">
    <property type="component" value="Unassembled WGS sequence"/>
</dbReference>
<organism evidence="1 2">
    <name type="scientific">Armillaria ostoyae</name>
    <name type="common">Armillaria root rot fungus</name>
    <dbReference type="NCBI Taxonomy" id="47428"/>
    <lineage>
        <taxon>Eukaryota</taxon>
        <taxon>Fungi</taxon>
        <taxon>Dikarya</taxon>
        <taxon>Basidiomycota</taxon>
        <taxon>Agaricomycotina</taxon>
        <taxon>Agaricomycetes</taxon>
        <taxon>Agaricomycetidae</taxon>
        <taxon>Agaricales</taxon>
        <taxon>Marasmiineae</taxon>
        <taxon>Physalacriaceae</taxon>
        <taxon>Armillaria</taxon>
    </lineage>
</organism>
<dbReference type="EMBL" id="FUEG01000034">
    <property type="protein sequence ID" value="SJL16317.1"/>
    <property type="molecule type" value="Genomic_DNA"/>
</dbReference>
<protein>
    <submittedName>
        <fullName evidence="1">Uncharacterized protein</fullName>
    </submittedName>
</protein>